<evidence type="ECO:0000313" key="3">
    <source>
        <dbReference type="Proteomes" id="UP000265520"/>
    </source>
</evidence>
<name>A0A392SVG6_9FABA</name>
<dbReference type="AlphaFoldDB" id="A0A392SVG6"/>
<reference evidence="2 3" key="1">
    <citation type="journal article" date="2018" name="Front. Plant Sci.">
        <title>Red Clover (Trifolium pratense) and Zigzag Clover (T. medium) - A Picture of Genomic Similarities and Differences.</title>
        <authorList>
            <person name="Dluhosova J."/>
            <person name="Istvanek J."/>
            <person name="Nedelnik J."/>
            <person name="Repkova J."/>
        </authorList>
    </citation>
    <scope>NUCLEOTIDE SEQUENCE [LARGE SCALE GENOMIC DNA]</scope>
    <source>
        <strain evidence="3">cv. 10/8</strain>
        <tissue evidence="2">Leaf</tissue>
    </source>
</reference>
<dbReference type="Proteomes" id="UP000265520">
    <property type="component" value="Unassembled WGS sequence"/>
</dbReference>
<organism evidence="2 3">
    <name type="scientific">Trifolium medium</name>
    <dbReference type="NCBI Taxonomy" id="97028"/>
    <lineage>
        <taxon>Eukaryota</taxon>
        <taxon>Viridiplantae</taxon>
        <taxon>Streptophyta</taxon>
        <taxon>Embryophyta</taxon>
        <taxon>Tracheophyta</taxon>
        <taxon>Spermatophyta</taxon>
        <taxon>Magnoliopsida</taxon>
        <taxon>eudicotyledons</taxon>
        <taxon>Gunneridae</taxon>
        <taxon>Pentapetalae</taxon>
        <taxon>rosids</taxon>
        <taxon>fabids</taxon>
        <taxon>Fabales</taxon>
        <taxon>Fabaceae</taxon>
        <taxon>Papilionoideae</taxon>
        <taxon>50 kb inversion clade</taxon>
        <taxon>NPAAA clade</taxon>
        <taxon>Hologalegina</taxon>
        <taxon>IRL clade</taxon>
        <taxon>Trifolieae</taxon>
        <taxon>Trifolium</taxon>
    </lineage>
</organism>
<accession>A0A392SVG6</accession>
<proteinExistence type="predicted"/>
<feature type="region of interest" description="Disordered" evidence="1">
    <location>
        <begin position="1"/>
        <end position="23"/>
    </location>
</feature>
<keyword evidence="3" id="KW-1185">Reference proteome</keyword>
<dbReference type="EMBL" id="LXQA010444158">
    <property type="protein sequence ID" value="MCI52224.1"/>
    <property type="molecule type" value="Genomic_DNA"/>
</dbReference>
<protein>
    <submittedName>
        <fullName evidence="2">Uncharacterized protein</fullName>
    </submittedName>
</protein>
<comment type="caution">
    <text evidence="2">The sequence shown here is derived from an EMBL/GenBank/DDBJ whole genome shotgun (WGS) entry which is preliminary data.</text>
</comment>
<evidence type="ECO:0000313" key="2">
    <source>
        <dbReference type="EMBL" id="MCI52224.1"/>
    </source>
</evidence>
<sequence length="23" mass="2419">AHRGERSVVGGASRELGYTEGVM</sequence>
<evidence type="ECO:0000256" key="1">
    <source>
        <dbReference type="SAM" id="MobiDB-lite"/>
    </source>
</evidence>
<feature type="non-terminal residue" evidence="2">
    <location>
        <position position="1"/>
    </location>
</feature>